<gene>
    <name evidence="10" type="ORF">POM88_043682</name>
</gene>
<dbReference type="GO" id="GO:0004674">
    <property type="term" value="F:protein serine/threonine kinase activity"/>
    <property type="evidence" value="ECO:0007669"/>
    <property type="project" value="UniProtKB-KW"/>
</dbReference>
<accession>A0AAD8M4P5</accession>
<dbReference type="Gene3D" id="3.30.200.20">
    <property type="entry name" value="Phosphorylase Kinase, domain 1"/>
    <property type="match status" value="1"/>
</dbReference>
<dbReference type="InterPro" id="IPR050205">
    <property type="entry name" value="CDPK_Ser/Thr_kinases"/>
</dbReference>
<evidence type="ECO:0000256" key="4">
    <source>
        <dbReference type="ARBA" id="ARBA00022741"/>
    </source>
</evidence>
<feature type="region of interest" description="Disordered" evidence="8">
    <location>
        <begin position="294"/>
        <end position="329"/>
    </location>
</feature>
<dbReference type="Gene3D" id="1.10.510.10">
    <property type="entry name" value="Transferase(Phosphotransferase) domain 1"/>
    <property type="match status" value="1"/>
</dbReference>
<feature type="compositionally biased region" description="Polar residues" evidence="8">
    <location>
        <begin position="302"/>
        <end position="319"/>
    </location>
</feature>
<protein>
    <submittedName>
        <fullName evidence="10">Protein kinase domain-containing protein</fullName>
    </submittedName>
</protein>
<dbReference type="PANTHER" id="PTHR24349">
    <property type="entry name" value="SERINE/THREONINE-PROTEIN KINASE"/>
    <property type="match status" value="1"/>
</dbReference>
<comment type="similarity">
    <text evidence="1">Belongs to the protein kinase superfamily. CAMK Ser/Thr protein kinase family. CaMK subfamily.</text>
</comment>
<keyword evidence="5 10" id="KW-0418">Kinase</keyword>
<reference evidence="10" key="1">
    <citation type="submission" date="2023-02" db="EMBL/GenBank/DDBJ databases">
        <title>Genome of toxic invasive species Heracleum sosnowskyi carries increased number of genes despite the absence of recent whole-genome duplications.</title>
        <authorList>
            <person name="Schelkunov M."/>
            <person name="Shtratnikova V."/>
            <person name="Makarenko M."/>
            <person name="Klepikova A."/>
            <person name="Omelchenko D."/>
            <person name="Novikova G."/>
            <person name="Obukhova E."/>
            <person name="Bogdanov V."/>
            <person name="Penin A."/>
            <person name="Logacheva M."/>
        </authorList>
    </citation>
    <scope>NUCLEOTIDE SEQUENCE</scope>
    <source>
        <strain evidence="10">Hsosn_3</strain>
        <tissue evidence="10">Leaf</tissue>
    </source>
</reference>
<evidence type="ECO:0000256" key="8">
    <source>
        <dbReference type="SAM" id="MobiDB-lite"/>
    </source>
</evidence>
<comment type="caution">
    <text evidence="10">The sequence shown here is derived from an EMBL/GenBank/DDBJ whole genome shotgun (WGS) entry which is preliminary data.</text>
</comment>
<dbReference type="Pfam" id="PF00069">
    <property type="entry name" value="Pkinase"/>
    <property type="match status" value="1"/>
</dbReference>
<organism evidence="10 11">
    <name type="scientific">Heracleum sosnowskyi</name>
    <dbReference type="NCBI Taxonomy" id="360622"/>
    <lineage>
        <taxon>Eukaryota</taxon>
        <taxon>Viridiplantae</taxon>
        <taxon>Streptophyta</taxon>
        <taxon>Embryophyta</taxon>
        <taxon>Tracheophyta</taxon>
        <taxon>Spermatophyta</taxon>
        <taxon>Magnoliopsida</taxon>
        <taxon>eudicotyledons</taxon>
        <taxon>Gunneridae</taxon>
        <taxon>Pentapetalae</taxon>
        <taxon>asterids</taxon>
        <taxon>campanulids</taxon>
        <taxon>Apiales</taxon>
        <taxon>Apiaceae</taxon>
        <taxon>Apioideae</taxon>
        <taxon>apioid superclade</taxon>
        <taxon>Tordylieae</taxon>
        <taxon>Tordyliinae</taxon>
        <taxon>Heracleum</taxon>
    </lineage>
</organism>
<keyword evidence="6 7" id="KW-0067">ATP-binding</keyword>
<name>A0AAD8M4P5_9APIA</name>
<dbReference type="InterPro" id="IPR011009">
    <property type="entry name" value="Kinase-like_dom_sf"/>
</dbReference>
<evidence type="ECO:0000256" key="2">
    <source>
        <dbReference type="ARBA" id="ARBA00022527"/>
    </source>
</evidence>
<evidence type="ECO:0000259" key="9">
    <source>
        <dbReference type="PROSITE" id="PS50011"/>
    </source>
</evidence>
<dbReference type="Proteomes" id="UP001237642">
    <property type="component" value="Unassembled WGS sequence"/>
</dbReference>
<evidence type="ECO:0000313" key="11">
    <source>
        <dbReference type="Proteomes" id="UP001237642"/>
    </source>
</evidence>
<feature type="binding site" evidence="7">
    <location>
        <position position="133"/>
    </location>
    <ligand>
        <name>ATP</name>
        <dbReference type="ChEBI" id="CHEBI:30616"/>
    </ligand>
</feature>
<dbReference type="SUPFAM" id="SSF56112">
    <property type="entry name" value="Protein kinase-like (PK-like)"/>
    <property type="match status" value="1"/>
</dbReference>
<dbReference type="AlphaFoldDB" id="A0AAD8M4P5"/>
<evidence type="ECO:0000256" key="3">
    <source>
        <dbReference type="ARBA" id="ARBA00022679"/>
    </source>
</evidence>
<sequence>MEFVGRKRKGGEIIESSRKNTISLTVLWSRLSLDEYSTRRKKCKEVEVIESRKSVVKGVATAPVCGVSSLDPPGRGLKRKIGCIDIATRMGRKKKIELDYVLGEVIGKGKFGSVVRCWSKSCGEEVACKTVRKGKEIVHREVEIMQHLSGHPDFGLAVRISNGQNLFGVVGSPAYVAPEVLEGNYSTKVDIWSAGVLLHALLIGLLPFHGSSVESVFEAVKNVNLDFKGDKWESISQPARDLLAHMLTRNVSSRFTADDVLSHPWIRFYTEPTVNTLTLSPVLIYNSRLTTKQPTPRADQAITRSNTGDDQGPVSSTRNSGKRPADKSNDLVDVLAEAISRVRISEPKRSRLCSPANPIEQECSSNIKVNSLCAAF</sequence>
<keyword evidence="11" id="KW-1185">Reference proteome</keyword>
<evidence type="ECO:0000256" key="1">
    <source>
        <dbReference type="ARBA" id="ARBA00005354"/>
    </source>
</evidence>
<dbReference type="EMBL" id="JAUIZM010000010">
    <property type="protein sequence ID" value="KAK1359208.1"/>
    <property type="molecule type" value="Genomic_DNA"/>
</dbReference>
<reference evidence="10" key="2">
    <citation type="submission" date="2023-05" db="EMBL/GenBank/DDBJ databases">
        <authorList>
            <person name="Schelkunov M.I."/>
        </authorList>
    </citation>
    <scope>NUCLEOTIDE SEQUENCE</scope>
    <source>
        <strain evidence="10">Hsosn_3</strain>
        <tissue evidence="10">Leaf</tissue>
    </source>
</reference>
<dbReference type="GO" id="GO:0005524">
    <property type="term" value="F:ATP binding"/>
    <property type="evidence" value="ECO:0007669"/>
    <property type="project" value="UniProtKB-UniRule"/>
</dbReference>
<dbReference type="PROSITE" id="PS50011">
    <property type="entry name" value="PROTEIN_KINASE_DOM"/>
    <property type="match status" value="1"/>
</dbReference>
<keyword evidence="3" id="KW-0808">Transferase</keyword>
<keyword evidence="2" id="KW-0723">Serine/threonine-protein kinase</keyword>
<evidence type="ECO:0000313" key="10">
    <source>
        <dbReference type="EMBL" id="KAK1359208.1"/>
    </source>
</evidence>
<proteinExistence type="inferred from homology"/>
<dbReference type="PROSITE" id="PS00107">
    <property type="entry name" value="PROTEIN_KINASE_ATP"/>
    <property type="match status" value="1"/>
</dbReference>
<dbReference type="InterPro" id="IPR000719">
    <property type="entry name" value="Prot_kinase_dom"/>
</dbReference>
<evidence type="ECO:0000256" key="7">
    <source>
        <dbReference type="PROSITE-ProRule" id="PRU10141"/>
    </source>
</evidence>
<evidence type="ECO:0000256" key="6">
    <source>
        <dbReference type="ARBA" id="ARBA00022840"/>
    </source>
</evidence>
<evidence type="ECO:0000256" key="5">
    <source>
        <dbReference type="ARBA" id="ARBA00022777"/>
    </source>
</evidence>
<keyword evidence="4 7" id="KW-0547">Nucleotide-binding</keyword>
<dbReference type="InterPro" id="IPR017441">
    <property type="entry name" value="Protein_kinase_ATP_BS"/>
</dbReference>
<feature type="domain" description="Protein kinase" evidence="9">
    <location>
        <begin position="1"/>
        <end position="266"/>
    </location>
</feature>